<name>X1J6L3_9ZZZZ</name>
<dbReference type="AlphaFoldDB" id="X1J6L3"/>
<organism evidence="1">
    <name type="scientific">marine sediment metagenome</name>
    <dbReference type="NCBI Taxonomy" id="412755"/>
    <lineage>
        <taxon>unclassified sequences</taxon>
        <taxon>metagenomes</taxon>
        <taxon>ecological metagenomes</taxon>
    </lineage>
</organism>
<reference evidence="1" key="1">
    <citation type="journal article" date="2014" name="Front. Microbiol.">
        <title>High frequency of phylogenetically diverse reductive dehalogenase-homologous genes in deep subseafloor sedimentary metagenomes.</title>
        <authorList>
            <person name="Kawai M."/>
            <person name="Futagami T."/>
            <person name="Toyoda A."/>
            <person name="Takaki Y."/>
            <person name="Nishi S."/>
            <person name="Hori S."/>
            <person name="Arai W."/>
            <person name="Tsubouchi T."/>
            <person name="Morono Y."/>
            <person name="Uchiyama I."/>
            <person name="Ito T."/>
            <person name="Fujiyama A."/>
            <person name="Inagaki F."/>
            <person name="Takami H."/>
        </authorList>
    </citation>
    <scope>NUCLEOTIDE SEQUENCE</scope>
    <source>
        <strain evidence="1">Expedition CK06-06</strain>
    </source>
</reference>
<dbReference type="SUPFAM" id="SSF100950">
    <property type="entry name" value="NagB/RpiA/CoA transferase-like"/>
    <property type="match status" value="1"/>
</dbReference>
<proteinExistence type="predicted"/>
<comment type="caution">
    <text evidence="1">The sequence shown here is derived from an EMBL/GenBank/DDBJ whole genome shotgun (WGS) entry which is preliminary data.</text>
</comment>
<protein>
    <recommendedName>
        <fullName evidence="2">S-methyl-5-thioribose-1-phosphate isomerase</fullName>
    </recommendedName>
</protein>
<dbReference type="InterPro" id="IPR037171">
    <property type="entry name" value="NagB/RpiA_transferase-like"/>
</dbReference>
<dbReference type="EMBL" id="BARU01036428">
    <property type="protein sequence ID" value="GAH89602.1"/>
    <property type="molecule type" value="Genomic_DNA"/>
</dbReference>
<dbReference type="Gene3D" id="1.20.120.420">
    <property type="entry name" value="translation initiation factor eif-2b, domain 1"/>
    <property type="match status" value="1"/>
</dbReference>
<gene>
    <name evidence="1" type="ORF">S03H2_56881</name>
</gene>
<evidence type="ECO:0000313" key="1">
    <source>
        <dbReference type="EMBL" id="GAH89602.1"/>
    </source>
</evidence>
<dbReference type="InterPro" id="IPR027363">
    <property type="entry name" value="M1Pi_N"/>
</dbReference>
<accession>X1J6L3</accession>
<sequence>MITAALKWVGGVDGFLELIDQRKLPGEFVRLECRNVEQLYKAIKTLTVRGAPAIGVA</sequence>
<feature type="non-terminal residue" evidence="1">
    <location>
        <position position="57"/>
    </location>
</feature>
<evidence type="ECO:0008006" key="2">
    <source>
        <dbReference type="Google" id="ProtNLM"/>
    </source>
</evidence>